<dbReference type="EMBL" id="JAHOFX010000003">
    <property type="protein sequence ID" value="MBV3438155.1"/>
    <property type="molecule type" value="Genomic_DNA"/>
</dbReference>
<name>A0AAW4NL16_BIFLN</name>
<gene>
    <name evidence="2" type="ORF">KSW34_03755</name>
</gene>
<evidence type="ECO:0000313" key="2">
    <source>
        <dbReference type="EMBL" id="MBV3438155.1"/>
    </source>
</evidence>
<dbReference type="Proteomes" id="UP001195937">
    <property type="component" value="Unassembled WGS sequence"/>
</dbReference>
<evidence type="ECO:0000259" key="1">
    <source>
        <dbReference type="Pfam" id="PF00149"/>
    </source>
</evidence>
<dbReference type="GO" id="GO:0016787">
    <property type="term" value="F:hydrolase activity"/>
    <property type="evidence" value="ECO:0007669"/>
    <property type="project" value="InterPro"/>
</dbReference>
<dbReference type="RefSeq" id="WP_217301451.1">
    <property type="nucleotide sequence ID" value="NZ_JAHOFX010000003.1"/>
</dbReference>
<comment type="caution">
    <text evidence="2">The sequence shown here is derived from an EMBL/GenBank/DDBJ whole genome shotgun (WGS) entry which is preliminary data.</text>
</comment>
<protein>
    <submittedName>
        <fullName evidence="2">Metallophosphatase family protein</fullName>
    </submittedName>
</protein>
<sequence length="245" mass="27272">MNRTLFAGDLHAKGDLLPFISNMADREHADRIVLLGDICDDWHVSNTGMIRFMERFASWYRAESGRREIVPLLGNHDVPYLMQHGSASFARVRAQAPGFKPGAQRRVHELMKDIPIRIAWTDGTIIATHAGLTRRWGIRRFGHAWTGMTADRIAARLNRLPDRPGSLAALYMDDDGPLWARPGHGDYDGRLTQVSGHTPVPSVRNVEGVWLCDTFSTMPDGTPIGDRSMLLADGTGLHAVPPYAR</sequence>
<organism evidence="2 3">
    <name type="scientific">Bifidobacterium longum</name>
    <dbReference type="NCBI Taxonomy" id="216816"/>
    <lineage>
        <taxon>Bacteria</taxon>
        <taxon>Bacillati</taxon>
        <taxon>Actinomycetota</taxon>
        <taxon>Actinomycetes</taxon>
        <taxon>Bifidobacteriales</taxon>
        <taxon>Bifidobacteriaceae</taxon>
        <taxon>Bifidobacterium</taxon>
    </lineage>
</organism>
<feature type="domain" description="Calcineurin-like phosphoesterase" evidence="1">
    <location>
        <begin position="3"/>
        <end position="135"/>
    </location>
</feature>
<reference evidence="2" key="1">
    <citation type="submission" date="2021-06" db="EMBL/GenBank/DDBJ databases">
        <title>Collection of gut derived symbiotic bacterial strains cultured from healthy donors.</title>
        <authorList>
            <person name="Lin H."/>
            <person name="Littmann E."/>
            <person name="Pamer E.G."/>
        </authorList>
    </citation>
    <scope>NUCLEOTIDE SEQUENCE</scope>
    <source>
        <strain evidence="2">MSK.19.9</strain>
    </source>
</reference>
<dbReference type="InterPro" id="IPR004843">
    <property type="entry name" value="Calcineurin-like_PHP"/>
</dbReference>
<accession>A0AAW4NL16</accession>
<evidence type="ECO:0000313" key="3">
    <source>
        <dbReference type="Proteomes" id="UP001195937"/>
    </source>
</evidence>
<dbReference type="AlphaFoldDB" id="A0AAW4NL16"/>
<dbReference type="Pfam" id="PF00149">
    <property type="entry name" value="Metallophos"/>
    <property type="match status" value="1"/>
</dbReference>
<proteinExistence type="predicted"/>
<dbReference type="CDD" id="cd00838">
    <property type="entry name" value="MPP_superfamily"/>
    <property type="match status" value="1"/>
</dbReference>